<accession>A0A833HPK0</accession>
<feature type="binding site" evidence="14">
    <location>
        <position position="61"/>
    </location>
    <ligand>
        <name>ATP</name>
        <dbReference type="ChEBI" id="CHEBI:30616"/>
    </ligand>
</feature>
<dbReference type="Pfam" id="PF03481">
    <property type="entry name" value="Sua5_C"/>
    <property type="match status" value="1"/>
</dbReference>
<evidence type="ECO:0000256" key="1">
    <source>
        <dbReference type="ARBA" id="ARBA00004496"/>
    </source>
</evidence>
<dbReference type="PANTHER" id="PTHR17490">
    <property type="entry name" value="SUA5"/>
    <property type="match status" value="1"/>
</dbReference>
<feature type="binding site" evidence="14">
    <location>
        <position position="124"/>
    </location>
    <ligand>
        <name>L-threonine</name>
        <dbReference type="ChEBI" id="CHEBI:57926"/>
    </ligand>
</feature>
<dbReference type="EMBL" id="WBZB01000015">
    <property type="protein sequence ID" value="KAB3530884.1"/>
    <property type="molecule type" value="Genomic_DNA"/>
</dbReference>
<feature type="binding site" evidence="14">
    <location>
        <position position="144"/>
    </location>
    <ligand>
        <name>ATP</name>
        <dbReference type="ChEBI" id="CHEBI:30616"/>
    </ligand>
</feature>
<evidence type="ECO:0000256" key="4">
    <source>
        <dbReference type="ARBA" id="ARBA00015492"/>
    </source>
</evidence>
<feature type="binding site" evidence="14">
    <location>
        <position position="65"/>
    </location>
    <ligand>
        <name>ATP</name>
        <dbReference type="ChEBI" id="CHEBI:30616"/>
    </ligand>
</feature>
<evidence type="ECO:0000256" key="10">
    <source>
        <dbReference type="ARBA" id="ARBA00022840"/>
    </source>
</evidence>
<dbReference type="FunFam" id="3.90.870.10:FF:000008">
    <property type="entry name" value="Threonylcarbamoyl-AMP synthase"/>
    <property type="match status" value="1"/>
</dbReference>
<dbReference type="Gene3D" id="3.90.870.10">
    <property type="entry name" value="DHBP synthase"/>
    <property type="match status" value="1"/>
</dbReference>
<dbReference type="InterPro" id="IPR006070">
    <property type="entry name" value="Sua5-like_dom"/>
</dbReference>
<dbReference type="PIRSF" id="PIRSF004930">
    <property type="entry name" value="Tln_factor_SUA5"/>
    <property type="match status" value="1"/>
</dbReference>
<comment type="caution">
    <text evidence="16">The sequence shown here is derived from an EMBL/GenBank/DDBJ whole genome shotgun (WGS) entry which is preliminary data.</text>
</comment>
<feature type="binding site" evidence="14">
    <location>
        <position position="184"/>
    </location>
    <ligand>
        <name>L-threonine</name>
        <dbReference type="ChEBI" id="CHEBI:57926"/>
    </ligand>
</feature>
<dbReference type="GO" id="GO:0008033">
    <property type="term" value="P:tRNA processing"/>
    <property type="evidence" value="ECO:0007669"/>
    <property type="project" value="UniProtKB-KW"/>
</dbReference>
<evidence type="ECO:0000256" key="2">
    <source>
        <dbReference type="ARBA" id="ARBA00007663"/>
    </source>
</evidence>
<evidence type="ECO:0000256" key="9">
    <source>
        <dbReference type="ARBA" id="ARBA00022741"/>
    </source>
</evidence>
<dbReference type="Gene3D" id="3.40.50.11030">
    <property type="entry name" value="Threonylcarbamoyl-AMP synthase, C-terminal domain"/>
    <property type="match status" value="1"/>
</dbReference>
<evidence type="ECO:0000259" key="15">
    <source>
        <dbReference type="PROSITE" id="PS51163"/>
    </source>
</evidence>
<keyword evidence="10 13" id="KW-0067">ATP-binding</keyword>
<dbReference type="EC" id="2.7.7.87" evidence="3 13"/>
<proteinExistence type="inferred from homology"/>
<comment type="catalytic activity">
    <reaction evidence="12 13">
        <text>L-threonine + hydrogencarbonate + ATP = L-threonylcarbamoyladenylate + diphosphate + H2O</text>
        <dbReference type="Rhea" id="RHEA:36407"/>
        <dbReference type="ChEBI" id="CHEBI:15377"/>
        <dbReference type="ChEBI" id="CHEBI:17544"/>
        <dbReference type="ChEBI" id="CHEBI:30616"/>
        <dbReference type="ChEBI" id="CHEBI:33019"/>
        <dbReference type="ChEBI" id="CHEBI:57926"/>
        <dbReference type="ChEBI" id="CHEBI:73682"/>
        <dbReference type="EC" id="2.7.7.87"/>
    </reaction>
</comment>
<evidence type="ECO:0000256" key="12">
    <source>
        <dbReference type="ARBA" id="ARBA00048366"/>
    </source>
</evidence>
<feature type="binding site" evidence="14">
    <location>
        <position position="146"/>
    </location>
    <ligand>
        <name>ATP</name>
        <dbReference type="ChEBI" id="CHEBI:30616"/>
    </ligand>
</feature>
<dbReference type="InterPro" id="IPR010923">
    <property type="entry name" value="T(6)A37_SUA5"/>
</dbReference>
<name>A0A833HPK0_9FIRM</name>
<comment type="function">
    <text evidence="13">Required for the formation of a threonylcarbamoyl group on adenosine at position 37 (t(6)A37) in tRNAs that read codons beginning with adenine.</text>
</comment>
<dbReference type="PANTHER" id="PTHR17490:SF16">
    <property type="entry name" value="THREONYLCARBAMOYL-AMP SYNTHASE"/>
    <property type="match status" value="1"/>
</dbReference>
<gene>
    <name evidence="16" type="ORF">F8153_06025</name>
</gene>
<reference evidence="16 17" key="1">
    <citation type="submission" date="2019-10" db="EMBL/GenBank/DDBJ databases">
        <title>Alkaliphilus serpentinus sp. nov. and Alkaliphilus pronyensis sp. nov., two novel anaerobic alkaliphilic species isolated from the serpentinized-hosted hydrothermal field of the Prony Bay (New Caledonia).</title>
        <authorList>
            <person name="Postec A."/>
        </authorList>
    </citation>
    <scope>NUCLEOTIDE SEQUENCE [LARGE SCALE GENOMIC DNA]</scope>
    <source>
        <strain evidence="16 17">LacT</strain>
    </source>
</reference>
<evidence type="ECO:0000256" key="3">
    <source>
        <dbReference type="ARBA" id="ARBA00012584"/>
    </source>
</evidence>
<dbReference type="InterPro" id="IPR050156">
    <property type="entry name" value="TC-AMP_synthase_SUA5"/>
</dbReference>
<dbReference type="GO" id="GO:0005737">
    <property type="term" value="C:cytoplasm"/>
    <property type="evidence" value="ECO:0007669"/>
    <property type="project" value="UniProtKB-SubCell"/>
</dbReference>
<dbReference type="SUPFAM" id="SSF55821">
    <property type="entry name" value="YrdC/RibB"/>
    <property type="match status" value="1"/>
</dbReference>
<dbReference type="InterPro" id="IPR017945">
    <property type="entry name" value="DHBP_synth_RibB-like_a/b_dom"/>
</dbReference>
<evidence type="ECO:0000256" key="5">
    <source>
        <dbReference type="ARBA" id="ARBA00022490"/>
    </source>
</evidence>
<dbReference type="PROSITE" id="PS51163">
    <property type="entry name" value="YRDC"/>
    <property type="match status" value="1"/>
</dbReference>
<dbReference type="RefSeq" id="WP_151865472.1">
    <property type="nucleotide sequence ID" value="NZ_WBZB01000015.1"/>
</dbReference>
<protein>
    <recommendedName>
        <fullName evidence="4 13">Threonylcarbamoyl-AMP synthase</fullName>
        <shortName evidence="13">TC-AMP synthase</shortName>
        <ecNumber evidence="3 13">2.7.7.87</ecNumber>
    </recommendedName>
    <alternativeName>
        <fullName evidence="11 13">L-threonylcarbamoyladenylate synthase</fullName>
    </alternativeName>
</protein>
<dbReference type="GO" id="GO:0003725">
    <property type="term" value="F:double-stranded RNA binding"/>
    <property type="evidence" value="ECO:0007669"/>
    <property type="project" value="UniProtKB-UniRule"/>
</dbReference>
<comment type="similarity">
    <text evidence="2 13">Belongs to the SUA5 family.</text>
</comment>
<sequence length="350" mass="37594">MKNTLIIEISCENLDRGKLNYCGEVLKGGGTVVFPTETVYGLGANAIYEKAVEKIFKAKGRPSDNPLIVHVTGEEDVIPLVKAIPPKAKEVMDAFWPGPLTIIMEKSSRVPYNVTAGLNTVAIRYPAHPIAKALIEAAGVPIAAPSANISGKPSPTKASHVIDDLDGRVDVIIAGGDCSVGLESTVLDMTTDIPTILRPGGVTKEELEGVLGRVEMDPSLLTGVLDISPKSPGMKYTHYSPKAEVVVYAGEDESVVKAISNKANELMANGKEVGIICTNETQHRYKKGIIKPLGSKKDMKTIAAKLFSTLREFDETKVDIILAEALEEVELGQAIMNRLVKAAGYKIYRV</sequence>
<keyword evidence="17" id="KW-1185">Reference proteome</keyword>
<feature type="binding site" evidence="14">
    <location>
        <position position="198"/>
    </location>
    <ligand>
        <name>ATP</name>
        <dbReference type="ChEBI" id="CHEBI:30616"/>
    </ligand>
</feature>
<evidence type="ECO:0000256" key="8">
    <source>
        <dbReference type="ARBA" id="ARBA00022695"/>
    </source>
</evidence>
<dbReference type="InterPro" id="IPR005145">
    <property type="entry name" value="Sua5_C"/>
</dbReference>
<keyword evidence="7 13" id="KW-0819">tRNA processing</keyword>
<keyword evidence="5 13" id="KW-0963">Cytoplasm</keyword>
<evidence type="ECO:0000256" key="13">
    <source>
        <dbReference type="PIRNR" id="PIRNR004930"/>
    </source>
</evidence>
<keyword evidence="9 13" id="KW-0547">Nucleotide-binding</keyword>
<dbReference type="AlphaFoldDB" id="A0A833HPK0"/>
<evidence type="ECO:0000256" key="14">
    <source>
        <dbReference type="PIRSR" id="PIRSR004930-1"/>
    </source>
</evidence>
<evidence type="ECO:0000313" key="16">
    <source>
        <dbReference type="EMBL" id="KAB3530884.1"/>
    </source>
</evidence>
<organism evidence="16 17">
    <name type="scientific">Alkaliphilus serpentinus</name>
    <dbReference type="NCBI Taxonomy" id="1482731"/>
    <lineage>
        <taxon>Bacteria</taxon>
        <taxon>Bacillati</taxon>
        <taxon>Bacillota</taxon>
        <taxon>Clostridia</taxon>
        <taxon>Peptostreptococcales</taxon>
        <taxon>Natronincolaceae</taxon>
        <taxon>Alkaliphilus</taxon>
    </lineage>
</organism>
<dbReference type="NCBIfam" id="TIGR00057">
    <property type="entry name" value="L-threonylcarbamoyladenylate synthase"/>
    <property type="match status" value="1"/>
</dbReference>
<feature type="domain" description="YrdC-like" evidence="15">
    <location>
        <begin position="16"/>
        <end position="202"/>
    </location>
</feature>
<dbReference type="OrthoDB" id="9814580at2"/>
<feature type="binding site" evidence="14">
    <location>
        <position position="38"/>
    </location>
    <ligand>
        <name>L-threonine</name>
        <dbReference type="ChEBI" id="CHEBI:57926"/>
    </ligand>
</feature>
<dbReference type="GO" id="GO:0061710">
    <property type="term" value="F:L-threonylcarbamoyladenylate synthase"/>
    <property type="evidence" value="ECO:0007669"/>
    <property type="project" value="UniProtKB-EC"/>
</dbReference>
<keyword evidence="8 13" id="KW-0548">Nucleotidyltransferase</keyword>
<evidence type="ECO:0000313" key="17">
    <source>
        <dbReference type="Proteomes" id="UP000465601"/>
    </source>
</evidence>
<dbReference type="Proteomes" id="UP000465601">
    <property type="component" value="Unassembled WGS sequence"/>
</dbReference>
<feature type="binding site" evidence="14">
    <location>
        <position position="70"/>
    </location>
    <ligand>
        <name>L-threonine</name>
        <dbReference type="ChEBI" id="CHEBI:57926"/>
    </ligand>
</feature>
<keyword evidence="6 13" id="KW-0808">Transferase</keyword>
<feature type="binding site" evidence="14">
    <location>
        <position position="154"/>
    </location>
    <ligand>
        <name>ATP</name>
        <dbReference type="ChEBI" id="CHEBI:30616"/>
    </ligand>
</feature>
<dbReference type="InterPro" id="IPR038385">
    <property type="entry name" value="Sua5/YwlC_C"/>
</dbReference>
<feature type="binding site" evidence="14">
    <location>
        <position position="120"/>
    </location>
    <ligand>
        <name>ATP</name>
        <dbReference type="ChEBI" id="CHEBI:30616"/>
    </ligand>
</feature>
<dbReference type="GO" id="GO:0005524">
    <property type="term" value="F:ATP binding"/>
    <property type="evidence" value="ECO:0007669"/>
    <property type="project" value="UniProtKB-UniRule"/>
</dbReference>
<feature type="binding site" evidence="14">
    <location>
        <position position="239"/>
    </location>
    <ligand>
        <name>ATP</name>
        <dbReference type="ChEBI" id="CHEBI:30616"/>
    </ligand>
</feature>
<evidence type="ECO:0000256" key="7">
    <source>
        <dbReference type="ARBA" id="ARBA00022694"/>
    </source>
</evidence>
<comment type="subcellular location">
    <subcellularLocation>
        <location evidence="1 13">Cytoplasm</location>
    </subcellularLocation>
</comment>
<evidence type="ECO:0000256" key="11">
    <source>
        <dbReference type="ARBA" id="ARBA00029774"/>
    </source>
</evidence>
<dbReference type="Pfam" id="PF01300">
    <property type="entry name" value="Sua5_yciO_yrdC"/>
    <property type="match status" value="1"/>
</dbReference>
<dbReference type="GO" id="GO:0006450">
    <property type="term" value="P:regulation of translational fidelity"/>
    <property type="evidence" value="ECO:0007669"/>
    <property type="project" value="TreeGrafter"/>
</dbReference>
<dbReference type="GO" id="GO:0000049">
    <property type="term" value="F:tRNA binding"/>
    <property type="evidence" value="ECO:0007669"/>
    <property type="project" value="TreeGrafter"/>
</dbReference>
<evidence type="ECO:0000256" key="6">
    <source>
        <dbReference type="ARBA" id="ARBA00022679"/>
    </source>
</evidence>